<gene>
    <name evidence="1" type="ORF">S101447_03045</name>
</gene>
<organism evidence="1 2">
    <name type="scientific">Acetobacter ascendens</name>
    <dbReference type="NCBI Taxonomy" id="481146"/>
    <lineage>
        <taxon>Bacteria</taxon>
        <taxon>Pseudomonadati</taxon>
        <taxon>Pseudomonadota</taxon>
        <taxon>Alphaproteobacteria</taxon>
        <taxon>Acetobacterales</taxon>
        <taxon>Acetobacteraceae</taxon>
        <taxon>Acetobacter</taxon>
    </lineage>
</organism>
<sequence>MAIGNVVQKGSWVHVYDERGHQLTVLNAGNGKDDGLTGYTGSTVNIRRGAWIYTFNEKGKQISVTSAR</sequence>
<evidence type="ECO:0000313" key="2">
    <source>
        <dbReference type="Proteomes" id="UP000195633"/>
    </source>
</evidence>
<keyword evidence="1" id="KW-0614">Plasmid</keyword>
<proteinExistence type="predicted"/>
<name>A0A1Y0V1P7_9PROT</name>
<accession>A0A1Y0V1P7</accession>
<evidence type="ECO:0000313" key="1">
    <source>
        <dbReference type="EMBL" id="ARW12082.1"/>
    </source>
</evidence>
<dbReference type="RefSeq" id="WP_087636589.1">
    <property type="nucleotide sequence ID" value="NZ_CP021525.1"/>
</dbReference>
<dbReference type="Proteomes" id="UP000195633">
    <property type="component" value="Plasmid pAP1447-1"/>
</dbReference>
<dbReference type="AlphaFoldDB" id="A0A1Y0V1P7"/>
<dbReference type="EMBL" id="CP021525">
    <property type="protein sequence ID" value="ARW12082.1"/>
    <property type="molecule type" value="Genomic_DNA"/>
</dbReference>
<protein>
    <submittedName>
        <fullName evidence="1">Uncharacterized protein</fullName>
    </submittedName>
</protein>
<geneLocation type="plasmid" evidence="2">
    <name>pap1447-1 sequence</name>
</geneLocation>
<reference evidence="1 2" key="1">
    <citation type="submission" date="2017-05" db="EMBL/GenBank/DDBJ databases">
        <title>Genome sequence of Acetobacter pasteurianus subsp. ascendens strain SRCM101447.</title>
        <authorList>
            <person name="Cho S.H."/>
        </authorList>
    </citation>
    <scope>NUCLEOTIDE SEQUENCE [LARGE SCALE GENOMIC DNA]</scope>
    <source>
        <strain evidence="1 2">SRCM101447</strain>
        <plasmid evidence="2">Plasmid pap1447-1 sequence</plasmid>
    </source>
</reference>